<dbReference type="OrthoDB" id="6155670at2759"/>
<reference evidence="1 2" key="1">
    <citation type="submission" date="2020-06" db="EMBL/GenBank/DDBJ databases">
        <authorList>
            <person name="Li R."/>
            <person name="Bekaert M."/>
        </authorList>
    </citation>
    <scope>NUCLEOTIDE SEQUENCE [LARGE SCALE GENOMIC DNA]</scope>
    <source>
        <strain evidence="2">wild</strain>
    </source>
</reference>
<sequence>MSTFETTLKGVFKFYYYSPKRRRELAGISEILDQILLHFGDIKQVRWLSSNERTVKAMLSNYEVVVSHLEHDFVAGSRADDANRAKGYHNVIASVKFLKFLHFLVDYFPIVAKLSRTFQLDDYLIIELNDHIEAAVIHLTQLKHHTGKYCTQFEEKFDVTNKTFGEIKISTRNVQSVDMKSDKDLHALIDGTIKYIESRFKSLNENPSHFFRYLIFISGHWRGI</sequence>
<dbReference type="PANTHER" id="PTHR46880:SF5">
    <property type="entry name" value="DUF4371 DOMAIN-CONTAINING PROTEIN"/>
    <property type="match status" value="1"/>
</dbReference>
<keyword evidence="2" id="KW-1185">Reference proteome</keyword>
<name>A0A6J8AGW9_MYTCO</name>
<organism evidence="1 2">
    <name type="scientific">Mytilus coruscus</name>
    <name type="common">Sea mussel</name>
    <dbReference type="NCBI Taxonomy" id="42192"/>
    <lineage>
        <taxon>Eukaryota</taxon>
        <taxon>Metazoa</taxon>
        <taxon>Spiralia</taxon>
        <taxon>Lophotrochozoa</taxon>
        <taxon>Mollusca</taxon>
        <taxon>Bivalvia</taxon>
        <taxon>Autobranchia</taxon>
        <taxon>Pteriomorphia</taxon>
        <taxon>Mytilida</taxon>
        <taxon>Mytiloidea</taxon>
        <taxon>Mytilidae</taxon>
        <taxon>Mytilinae</taxon>
        <taxon>Mytilus</taxon>
    </lineage>
</organism>
<evidence type="ECO:0000313" key="2">
    <source>
        <dbReference type="Proteomes" id="UP000507470"/>
    </source>
</evidence>
<gene>
    <name evidence="1" type="ORF">MCOR_7624</name>
</gene>
<dbReference type="AlphaFoldDB" id="A0A6J8AGW9"/>
<protein>
    <submittedName>
        <fullName evidence="1">Uncharacterized protein</fullName>
    </submittedName>
</protein>
<proteinExistence type="predicted"/>
<dbReference type="PANTHER" id="PTHR46880">
    <property type="entry name" value="RAS-ASSOCIATING DOMAIN-CONTAINING PROTEIN"/>
    <property type="match status" value="1"/>
</dbReference>
<dbReference type="Proteomes" id="UP000507470">
    <property type="component" value="Unassembled WGS sequence"/>
</dbReference>
<accession>A0A6J8AGW9</accession>
<evidence type="ECO:0000313" key="1">
    <source>
        <dbReference type="EMBL" id="CAC5367873.1"/>
    </source>
</evidence>
<dbReference type="EMBL" id="CACVKT020001395">
    <property type="protein sequence ID" value="CAC5367873.1"/>
    <property type="molecule type" value="Genomic_DNA"/>
</dbReference>